<dbReference type="GO" id="GO:0006313">
    <property type="term" value="P:DNA transposition"/>
    <property type="evidence" value="ECO:0007669"/>
    <property type="project" value="InterPro"/>
</dbReference>
<feature type="domain" description="Transposase IS4-like" evidence="1">
    <location>
        <begin position="7"/>
        <end position="263"/>
    </location>
</feature>
<gene>
    <name evidence="2" type="ORF">GCM10010995_24200</name>
</gene>
<comment type="caution">
    <text evidence="2">The sequence shown here is derived from an EMBL/GenBank/DDBJ whole genome shotgun (WGS) entry which is preliminary data.</text>
</comment>
<dbReference type="GO" id="GO:0003677">
    <property type="term" value="F:DNA binding"/>
    <property type="evidence" value="ECO:0007669"/>
    <property type="project" value="InterPro"/>
</dbReference>
<reference evidence="2" key="2">
    <citation type="submission" date="2020-09" db="EMBL/GenBank/DDBJ databases">
        <authorList>
            <person name="Sun Q."/>
            <person name="Zhou Y."/>
        </authorList>
    </citation>
    <scope>NUCLEOTIDE SEQUENCE</scope>
    <source>
        <strain evidence="2">CGMCC 1.15758</strain>
    </source>
</reference>
<evidence type="ECO:0000313" key="2">
    <source>
        <dbReference type="EMBL" id="GGG05844.1"/>
    </source>
</evidence>
<reference evidence="2" key="1">
    <citation type="journal article" date="2014" name="Int. J. Syst. Evol. Microbiol.">
        <title>Complete genome sequence of Corynebacterium casei LMG S-19264T (=DSM 44701T), isolated from a smear-ripened cheese.</title>
        <authorList>
            <consortium name="US DOE Joint Genome Institute (JGI-PGF)"/>
            <person name="Walter F."/>
            <person name="Albersmeier A."/>
            <person name="Kalinowski J."/>
            <person name="Ruckert C."/>
        </authorList>
    </citation>
    <scope>NUCLEOTIDE SEQUENCE</scope>
    <source>
        <strain evidence="2">CGMCC 1.15758</strain>
    </source>
</reference>
<protein>
    <recommendedName>
        <fullName evidence="1">Transposase IS4-like domain-containing protein</fullName>
    </recommendedName>
</protein>
<dbReference type="NCBIfam" id="NF033559">
    <property type="entry name" value="transpos_IS1634"/>
    <property type="match status" value="1"/>
</dbReference>
<name>A0A8J2Z6F0_9GAMM</name>
<dbReference type="PANTHER" id="PTHR34614:SF2">
    <property type="entry name" value="TRANSPOSASE IS4-LIKE DOMAIN-CONTAINING PROTEIN"/>
    <property type="match status" value="1"/>
</dbReference>
<dbReference type="SUPFAM" id="SSF53098">
    <property type="entry name" value="Ribonuclease H-like"/>
    <property type="match status" value="1"/>
</dbReference>
<keyword evidence="3" id="KW-1185">Reference proteome</keyword>
<dbReference type="AlphaFoldDB" id="A0A8J2Z6F0"/>
<evidence type="ECO:0000259" key="1">
    <source>
        <dbReference type="Pfam" id="PF01609"/>
    </source>
</evidence>
<proteinExistence type="predicted"/>
<dbReference type="EMBL" id="BMJS01000038">
    <property type="protein sequence ID" value="GGG05844.1"/>
    <property type="molecule type" value="Genomic_DNA"/>
</dbReference>
<dbReference type="InterPro" id="IPR047654">
    <property type="entry name" value="IS1634_transpos"/>
</dbReference>
<dbReference type="Proteomes" id="UP000636949">
    <property type="component" value="Unassembled WGS sequence"/>
</dbReference>
<dbReference type="InterPro" id="IPR002559">
    <property type="entry name" value="Transposase_11"/>
</dbReference>
<dbReference type="PANTHER" id="PTHR34614">
    <property type="match status" value="1"/>
</dbReference>
<sequence length="340" mass="39086">MLVTLALVLDGSGFIKKSQLFKGNVSEPKTLEEMVKPCSKEAIVVMDAGIATEDNIQWLTEHGYKYLVISRKRNLSLPEDISGVVVKKDQDNKVTTYLVKPSEGDEVELYCHSQGMENKGSAMYEKFKQRFIEELEKVKVGLSKKGCTKKYDKVCEKLGRLKEKYSKVASHFELELKADANKENALSLTWHDKETRANKNKGIYCIRTNQTHLNNQQIWQTYRMLNDIEAAFRVLKSDLGMRPVYHQTTERISGHIFISILAYHILHCIRFQLKKVDIHDSWKTILLKLSTHYRVTTTMQTKEGKTLHIRKSAKPNHEQSKIYKACNAPAIPLKQIITTL</sequence>
<dbReference type="InterPro" id="IPR012337">
    <property type="entry name" value="RNaseH-like_sf"/>
</dbReference>
<dbReference type="GO" id="GO:0004803">
    <property type="term" value="F:transposase activity"/>
    <property type="evidence" value="ECO:0007669"/>
    <property type="project" value="InterPro"/>
</dbReference>
<evidence type="ECO:0000313" key="3">
    <source>
        <dbReference type="Proteomes" id="UP000636949"/>
    </source>
</evidence>
<dbReference type="Pfam" id="PF01609">
    <property type="entry name" value="DDE_Tnp_1"/>
    <property type="match status" value="1"/>
</dbReference>
<organism evidence="2 3">
    <name type="scientific">Cysteiniphilum litorale</name>
    <dbReference type="NCBI Taxonomy" id="2056700"/>
    <lineage>
        <taxon>Bacteria</taxon>
        <taxon>Pseudomonadati</taxon>
        <taxon>Pseudomonadota</taxon>
        <taxon>Gammaproteobacteria</taxon>
        <taxon>Thiotrichales</taxon>
        <taxon>Fastidiosibacteraceae</taxon>
        <taxon>Cysteiniphilum</taxon>
    </lineage>
</organism>
<accession>A0A8J2Z6F0</accession>